<keyword evidence="3" id="KW-1185">Reference proteome</keyword>
<gene>
    <name evidence="2" type="ORF">QEG99_02640</name>
</gene>
<accession>A0ABY8LSX6</accession>
<proteinExistence type="inferred from homology"/>
<reference evidence="2" key="1">
    <citation type="submission" date="2023-04" db="EMBL/GenBank/DDBJ databases">
        <title>Completed genome of Mycoplasma lagogenitalium type strain 12MS.</title>
        <authorList>
            <person name="Spergser J."/>
        </authorList>
    </citation>
    <scope>NUCLEOTIDE SEQUENCE</scope>
    <source>
        <strain evidence="2">12MS</strain>
    </source>
</reference>
<dbReference type="InterPro" id="IPR005531">
    <property type="entry name" value="Asp23"/>
</dbReference>
<dbReference type="EMBL" id="CP122979">
    <property type="protein sequence ID" value="WGI36353.1"/>
    <property type="molecule type" value="Genomic_DNA"/>
</dbReference>
<organism evidence="2 3">
    <name type="scientific">Mesomycoplasma lagogenitalium</name>
    <dbReference type="NCBI Taxonomy" id="171286"/>
    <lineage>
        <taxon>Bacteria</taxon>
        <taxon>Bacillati</taxon>
        <taxon>Mycoplasmatota</taxon>
        <taxon>Mycoplasmoidales</taxon>
        <taxon>Metamycoplasmataceae</taxon>
        <taxon>Mesomycoplasma</taxon>
    </lineage>
</organism>
<evidence type="ECO:0000313" key="3">
    <source>
        <dbReference type="Proteomes" id="UP001179842"/>
    </source>
</evidence>
<name>A0ABY8LSX6_9BACT</name>
<protein>
    <submittedName>
        <fullName evidence="2">Asp23/Gls24 family envelope stress response protein</fullName>
    </submittedName>
</protein>
<dbReference type="Proteomes" id="UP001179842">
    <property type="component" value="Chromosome"/>
</dbReference>
<comment type="similarity">
    <text evidence="1">Belongs to the asp23 family.</text>
</comment>
<dbReference type="Pfam" id="PF03780">
    <property type="entry name" value="Asp23"/>
    <property type="match status" value="1"/>
</dbReference>
<sequence length="99" mass="11019">MIEELRNSLLEKISLIPGIYGFTSINSDESELLGKSEWDKSIIIIKGNNGLKINLAVIILFSINTKATIKEVSSLVEYFLTSNNLKLESLNIHVKGVKL</sequence>
<evidence type="ECO:0000313" key="2">
    <source>
        <dbReference type="EMBL" id="WGI36353.1"/>
    </source>
</evidence>
<evidence type="ECO:0000256" key="1">
    <source>
        <dbReference type="ARBA" id="ARBA00005721"/>
    </source>
</evidence>
<dbReference type="RefSeq" id="WP_280101654.1">
    <property type="nucleotide sequence ID" value="NZ_CP122979.1"/>
</dbReference>